<evidence type="ECO:0000256" key="8">
    <source>
        <dbReference type="ARBA" id="ARBA00023288"/>
    </source>
</evidence>
<dbReference type="PROSITE" id="PS52012">
    <property type="entry name" value="CFEM"/>
    <property type="match status" value="1"/>
</dbReference>
<dbReference type="InParanoid" id="A0A5J5EJC1"/>
<feature type="domain" description="CFEM" evidence="11">
    <location>
        <begin position="2"/>
        <end position="91"/>
    </location>
</feature>
<feature type="disulfide bond" evidence="9">
    <location>
        <begin position="29"/>
        <end position="69"/>
    </location>
</feature>
<comment type="subcellular location">
    <subcellularLocation>
        <location evidence="1">Membrane</location>
        <topology evidence="1">Lipid-anchor</topology>
        <topology evidence="1">GPI-anchor</topology>
    </subcellularLocation>
    <subcellularLocation>
        <location evidence="2">Secreted</location>
    </subcellularLocation>
</comment>
<dbReference type="AlphaFoldDB" id="A0A5J5EJC1"/>
<dbReference type="Pfam" id="PF05730">
    <property type="entry name" value="CFEM"/>
    <property type="match status" value="1"/>
</dbReference>
<keyword evidence="5" id="KW-0472">Membrane</keyword>
<dbReference type="InterPro" id="IPR008427">
    <property type="entry name" value="Extracellular_membr_CFEM_dom"/>
</dbReference>
<evidence type="ECO:0000259" key="11">
    <source>
        <dbReference type="PROSITE" id="PS52012"/>
    </source>
</evidence>
<protein>
    <recommendedName>
        <fullName evidence="11">CFEM domain-containing protein</fullName>
    </recommendedName>
</protein>
<evidence type="ECO:0000256" key="5">
    <source>
        <dbReference type="ARBA" id="ARBA00022622"/>
    </source>
</evidence>
<keyword evidence="5" id="KW-0336">GPI-anchor</keyword>
<keyword evidence="8" id="KW-0449">Lipoprotein</keyword>
<accession>A0A5J5EJC1</accession>
<evidence type="ECO:0000256" key="4">
    <source>
        <dbReference type="ARBA" id="ARBA00022525"/>
    </source>
</evidence>
<keyword evidence="7 9" id="KW-1015">Disulfide bond</keyword>
<evidence type="ECO:0000313" key="12">
    <source>
        <dbReference type="EMBL" id="KAA8895304.1"/>
    </source>
</evidence>
<proteinExistence type="inferred from homology"/>
<name>A0A5J5EJC1_9PEZI</name>
<dbReference type="Proteomes" id="UP000326924">
    <property type="component" value="Unassembled WGS sequence"/>
</dbReference>
<keyword evidence="4" id="KW-0964">Secreted</keyword>
<evidence type="ECO:0000256" key="7">
    <source>
        <dbReference type="ARBA" id="ARBA00023157"/>
    </source>
</evidence>
<comment type="caution">
    <text evidence="12">The sequence shown here is derived from an EMBL/GenBank/DDBJ whole genome shotgun (WGS) entry which is preliminary data.</text>
</comment>
<feature type="signal peptide" evidence="10">
    <location>
        <begin position="1"/>
        <end position="25"/>
    </location>
</feature>
<sequence length="91" mass="9217">MLPQFLLLTLAAVAATSPAPAPTTAWPPCASSCVAAVIPDSGCTQADGRPCLCQQSIINEAALCISNDCDAATYSMILDQTSAQCNGMGPV</sequence>
<dbReference type="GO" id="GO:0046872">
    <property type="term" value="F:metal ion binding"/>
    <property type="evidence" value="ECO:0007669"/>
    <property type="project" value="UniProtKB-UniRule"/>
</dbReference>
<reference evidence="12 13" key="1">
    <citation type="submission" date="2019-09" db="EMBL/GenBank/DDBJ databases">
        <title>Draft genome of the ectomycorrhizal ascomycete Sphaerosporella brunnea.</title>
        <authorList>
            <consortium name="DOE Joint Genome Institute"/>
            <person name="Benucci G.M."/>
            <person name="Marozzi G."/>
            <person name="Antonielli L."/>
            <person name="Sanchez S."/>
            <person name="Marco P."/>
            <person name="Wang X."/>
            <person name="Falini L.B."/>
            <person name="Barry K."/>
            <person name="Haridas S."/>
            <person name="Lipzen A."/>
            <person name="Labutti K."/>
            <person name="Grigoriev I.V."/>
            <person name="Murat C."/>
            <person name="Martin F."/>
            <person name="Albertini E."/>
            <person name="Donnini D."/>
            <person name="Bonito G."/>
        </authorList>
    </citation>
    <scope>NUCLEOTIDE SEQUENCE [LARGE SCALE GENOMIC DNA]</scope>
    <source>
        <strain evidence="12 13">Sb_GMNB300</strain>
    </source>
</reference>
<dbReference type="GO" id="GO:0005576">
    <property type="term" value="C:extracellular region"/>
    <property type="evidence" value="ECO:0007669"/>
    <property type="project" value="UniProtKB-SubCell"/>
</dbReference>
<gene>
    <name evidence="12" type="ORF">FN846DRAFT_970209</name>
</gene>
<evidence type="ECO:0000313" key="13">
    <source>
        <dbReference type="Proteomes" id="UP000326924"/>
    </source>
</evidence>
<feature type="chain" id="PRO_5023907612" description="CFEM domain-containing protein" evidence="10">
    <location>
        <begin position="26"/>
        <end position="91"/>
    </location>
</feature>
<comment type="caution">
    <text evidence="9">Lacks conserved residue(s) required for the propagation of feature annotation.</text>
</comment>
<dbReference type="GO" id="GO:0098552">
    <property type="term" value="C:side of membrane"/>
    <property type="evidence" value="ECO:0007669"/>
    <property type="project" value="UniProtKB-KW"/>
</dbReference>
<feature type="binding site" description="axial binding residue" evidence="9">
    <location>
        <position position="47"/>
    </location>
    <ligand>
        <name>heme</name>
        <dbReference type="ChEBI" id="CHEBI:30413"/>
    </ligand>
    <ligandPart>
        <name>Fe</name>
        <dbReference type="ChEBI" id="CHEBI:18248"/>
    </ligandPart>
</feature>
<keyword evidence="13" id="KW-1185">Reference proteome</keyword>
<dbReference type="EMBL" id="VXIS01000274">
    <property type="protein sequence ID" value="KAA8895304.1"/>
    <property type="molecule type" value="Genomic_DNA"/>
</dbReference>
<keyword evidence="9" id="KW-0349">Heme</keyword>
<feature type="disulfide bond" evidence="9">
    <location>
        <begin position="33"/>
        <end position="64"/>
    </location>
</feature>
<evidence type="ECO:0000256" key="9">
    <source>
        <dbReference type="PROSITE-ProRule" id="PRU01356"/>
    </source>
</evidence>
<evidence type="ECO:0000256" key="6">
    <source>
        <dbReference type="ARBA" id="ARBA00022729"/>
    </source>
</evidence>
<keyword evidence="5" id="KW-0325">Glycoprotein</keyword>
<evidence type="ECO:0000256" key="1">
    <source>
        <dbReference type="ARBA" id="ARBA00004589"/>
    </source>
</evidence>
<comment type="similarity">
    <text evidence="3">Belongs to the RBT5 family.</text>
</comment>
<evidence type="ECO:0000256" key="10">
    <source>
        <dbReference type="SAM" id="SignalP"/>
    </source>
</evidence>
<organism evidence="12 13">
    <name type="scientific">Sphaerosporella brunnea</name>
    <dbReference type="NCBI Taxonomy" id="1250544"/>
    <lineage>
        <taxon>Eukaryota</taxon>
        <taxon>Fungi</taxon>
        <taxon>Dikarya</taxon>
        <taxon>Ascomycota</taxon>
        <taxon>Pezizomycotina</taxon>
        <taxon>Pezizomycetes</taxon>
        <taxon>Pezizales</taxon>
        <taxon>Pyronemataceae</taxon>
        <taxon>Sphaerosporella</taxon>
    </lineage>
</organism>
<evidence type="ECO:0000256" key="2">
    <source>
        <dbReference type="ARBA" id="ARBA00004613"/>
    </source>
</evidence>
<keyword evidence="9" id="KW-0479">Metal-binding</keyword>
<keyword evidence="6 10" id="KW-0732">Signal</keyword>
<evidence type="ECO:0000256" key="3">
    <source>
        <dbReference type="ARBA" id="ARBA00010031"/>
    </source>
</evidence>
<keyword evidence="9" id="KW-0408">Iron</keyword>